<dbReference type="AlphaFoldDB" id="A0A1M5G404"/>
<proteinExistence type="predicted"/>
<dbReference type="Proteomes" id="UP000184406">
    <property type="component" value="Unassembled WGS sequence"/>
</dbReference>
<reference evidence="2" key="1">
    <citation type="submission" date="2016-11" db="EMBL/GenBank/DDBJ databases">
        <authorList>
            <person name="Varghese N."/>
            <person name="Submissions S."/>
        </authorList>
    </citation>
    <scope>NUCLEOTIDE SEQUENCE [LARGE SCALE GENOMIC DNA]</scope>
    <source>
        <strain evidence="2">DSM 17539</strain>
    </source>
</reference>
<sequence>MDTQKKLMKLNLESKPMLLLFMTPILFSACGKDNYKMEKQITQDFTYNHDLDNNDNFSPDDKWLVYDTRTEAGGIGANGKIEKVHVETGEKVVLYELQQNRAYGPGVGAVSYSHTNNEVVFIHGLLNCTPDKPYEQWRRTGVIIKDDQPGKPIFMDARDISFPFTVGALRGGTHRHEFSGDGKWIGYTYNDAIMKKLEDSTGLTHNLRTIGVSKKDHPVTVTESQDGENFSGEWFSTVVVKVVPNPVPGSDEISRAAGDSWVGSSGYLKSDGATQRARAFIGTTLSKNGEQVDEVYIVDIPEDISIPGQAALEGTETNLPAPPKGTRQRRLTFTANSKYPGCEGIVRSSYGGSMLAYIAKDDHNIKQIFTISPWGGEAIQRTFLDSDVQGGIRWHPKDHRLVYVWQNSLVGLNIEGGKNTVLTKPTQNPPKNPVWSHDGRKIAYNRMVSKDGNTPTMQIFVIEL</sequence>
<dbReference type="Pfam" id="PF07676">
    <property type="entry name" value="PD40"/>
    <property type="match status" value="1"/>
</dbReference>
<dbReference type="InterPro" id="IPR022223">
    <property type="entry name" value="DUF3748"/>
</dbReference>
<dbReference type="SUPFAM" id="SSF82171">
    <property type="entry name" value="DPP6 N-terminal domain-like"/>
    <property type="match status" value="1"/>
</dbReference>
<protein>
    <submittedName>
        <fullName evidence="1">WD40-like Beta Propeller Repeat</fullName>
    </submittedName>
</protein>
<dbReference type="PROSITE" id="PS51257">
    <property type="entry name" value="PROKAR_LIPOPROTEIN"/>
    <property type="match status" value="1"/>
</dbReference>
<evidence type="ECO:0000313" key="1">
    <source>
        <dbReference type="EMBL" id="SHF98453.1"/>
    </source>
</evidence>
<organism evidence="1 2">
    <name type="scientific">Arenibacter palladensis</name>
    <dbReference type="NCBI Taxonomy" id="237373"/>
    <lineage>
        <taxon>Bacteria</taxon>
        <taxon>Pseudomonadati</taxon>
        <taxon>Bacteroidota</taxon>
        <taxon>Flavobacteriia</taxon>
        <taxon>Flavobacteriales</taxon>
        <taxon>Flavobacteriaceae</taxon>
        <taxon>Arenibacter</taxon>
    </lineage>
</organism>
<gene>
    <name evidence="1" type="ORF">SAMN03080594_11098</name>
</gene>
<dbReference type="InterPro" id="IPR011042">
    <property type="entry name" value="6-blade_b-propeller_TolB-like"/>
</dbReference>
<dbReference type="EMBL" id="FQUX01000010">
    <property type="protein sequence ID" value="SHF98453.1"/>
    <property type="molecule type" value="Genomic_DNA"/>
</dbReference>
<dbReference type="Pfam" id="PF12566">
    <property type="entry name" value="DUF3748"/>
    <property type="match status" value="1"/>
</dbReference>
<dbReference type="InterPro" id="IPR011659">
    <property type="entry name" value="WD40"/>
</dbReference>
<name>A0A1M5G404_9FLAO</name>
<keyword evidence="2" id="KW-1185">Reference proteome</keyword>
<evidence type="ECO:0000313" key="2">
    <source>
        <dbReference type="Proteomes" id="UP000184406"/>
    </source>
</evidence>
<dbReference type="Gene3D" id="2.120.10.30">
    <property type="entry name" value="TolB, C-terminal domain"/>
    <property type="match status" value="1"/>
</dbReference>
<accession>A0A1M5G404</accession>